<dbReference type="Proteomes" id="UP001586593">
    <property type="component" value="Unassembled WGS sequence"/>
</dbReference>
<dbReference type="InterPro" id="IPR039913">
    <property type="entry name" value="RPAP1/Rba50"/>
</dbReference>
<feature type="domain" description="RPAP1 C-terminal" evidence="3">
    <location>
        <begin position="296"/>
        <end position="362"/>
    </location>
</feature>
<proteinExistence type="inferred from homology"/>
<keyword evidence="6" id="KW-1185">Reference proteome</keyword>
<protein>
    <recommendedName>
        <fullName evidence="7">Transcription factor Rba50</fullName>
    </recommendedName>
</protein>
<feature type="compositionally biased region" description="Basic and acidic residues" evidence="2">
    <location>
        <begin position="58"/>
        <end position="68"/>
    </location>
</feature>
<evidence type="ECO:0000313" key="6">
    <source>
        <dbReference type="Proteomes" id="UP001586593"/>
    </source>
</evidence>
<sequence>MDPSGLLVLDVKEKEVDHVAPPTLPSEANTTGFPEHKKRSRVSAFKQRRSAVNGGDAGKQDNGKEPQLERAVVSSRRDGPSEKSTQPKPQVEKERIDEENKARIASMSREEIEEARQELLNELDPSLLQMLMRRANIDDTRASSVFQEDSREQKSNAPMGPSVEDHDEDESAKDQPKRSSPVSKAAPKKVTFDEDAAPPEPPSGLFPLASQQNSSDASFKHHRENGTTHFPAPPQVPDLDPSDPDFLAKLHSKFFPNLPADPSKLAWMAPIPTPDSAADQESPYYPAQSSLPVSALRFDFRGALLPPRLSRVVPTSKGLHHHGEAPEAAGYTILELARLARSAVPGQRCIAFQTLGRILYRLGKGEFGVGEGGRVGDEDDLAFALWRLIRQGQIIETLEQAAGVEEGVGHRGVRAYAIEALWLLEKGGWKEKWRGM</sequence>
<evidence type="ECO:0000259" key="4">
    <source>
        <dbReference type="Pfam" id="PF08621"/>
    </source>
</evidence>
<feature type="compositionally biased region" description="Basic and acidic residues" evidence="2">
    <location>
        <begin position="90"/>
        <end position="116"/>
    </location>
</feature>
<feature type="domain" description="RPAP1 N-terminal" evidence="4">
    <location>
        <begin position="94"/>
        <end position="138"/>
    </location>
</feature>
<feature type="region of interest" description="Disordered" evidence="2">
    <location>
        <begin position="139"/>
        <end position="240"/>
    </location>
</feature>
<dbReference type="Pfam" id="PF08621">
    <property type="entry name" value="RPAP1_N"/>
    <property type="match status" value="1"/>
</dbReference>
<reference evidence="5 6" key="1">
    <citation type="journal article" date="2024" name="Commun. Biol.">
        <title>Comparative genomic analysis of thermophilic fungi reveals convergent evolutionary adaptations and gene losses.</title>
        <authorList>
            <person name="Steindorff A.S."/>
            <person name="Aguilar-Pontes M.V."/>
            <person name="Robinson A.J."/>
            <person name="Andreopoulos B."/>
            <person name="LaButti K."/>
            <person name="Kuo A."/>
            <person name="Mondo S."/>
            <person name="Riley R."/>
            <person name="Otillar R."/>
            <person name="Haridas S."/>
            <person name="Lipzen A."/>
            <person name="Grimwood J."/>
            <person name="Schmutz J."/>
            <person name="Clum A."/>
            <person name="Reid I.D."/>
            <person name="Moisan M.C."/>
            <person name="Butler G."/>
            <person name="Nguyen T.T.M."/>
            <person name="Dewar K."/>
            <person name="Conant G."/>
            <person name="Drula E."/>
            <person name="Henrissat B."/>
            <person name="Hansel C."/>
            <person name="Singer S."/>
            <person name="Hutchinson M.I."/>
            <person name="de Vries R.P."/>
            <person name="Natvig D.O."/>
            <person name="Powell A.J."/>
            <person name="Tsang A."/>
            <person name="Grigoriev I.V."/>
        </authorList>
    </citation>
    <scope>NUCLEOTIDE SEQUENCE [LARGE SCALE GENOMIC DNA]</scope>
    <source>
        <strain evidence="5 6">ATCC 24622</strain>
    </source>
</reference>
<dbReference type="PANTHER" id="PTHR21483">
    <property type="entry name" value="RNA POLYMERASE II-ASSOCIATED PROTEIN 1"/>
    <property type="match status" value="1"/>
</dbReference>
<feature type="region of interest" description="Disordered" evidence="2">
    <location>
        <begin position="1"/>
        <end position="116"/>
    </location>
</feature>
<evidence type="ECO:0000256" key="1">
    <source>
        <dbReference type="ARBA" id="ARBA00009953"/>
    </source>
</evidence>
<feature type="compositionally biased region" description="Basic residues" evidence="2">
    <location>
        <begin position="36"/>
        <end position="49"/>
    </location>
</feature>
<gene>
    <name evidence="5" type="ORF">VTK73DRAFT_6805</name>
</gene>
<evidence type="ECO:0000256" key="2">
    <source>
        <dbReference type="SAM" id="MobiDB-lite"/>
    </source>
</evidence>
<dbReference type="InterPro" id="IPR013929">
    <property type="entry name" value="RPAP1_C"/>
</dbReference>
<evidence type="ECO:0008006" key="7">
    <source>
        <dbReference type="Google" id="ProtNLM"/>
    </source>
</evidence>
<name>A0ABR3Y762_9PEZI</name>
<dbReference type="InterPro" id="IPR013930">
    <property type="entry name" value="RPAP1_N"/>
</dbReference>
<evidence type="ECO:0000259" key="3">
    <source>
        <dbReference type="Pfam" id="PF08620"/>
    </source>
</evidence>
<dbReference type="EMBL" id="JAZHXJ010000004">
    <property type="protein sequence ID" value="KAL1884136.1"/>
    <property type="molecule type" value="Genomic_DNA"/>
</dbReference>
<comment type="caution">
    <text evidence="5">The sequence shown here is derived from an EMBL/GenBank/DDBJ whole genome shotgun (WGS) entry which is preliminary data.</text>
</comment>
<accession>A0ABR3Y762</accession>
<organism evidence="5 6">
    <name type="scientific">Phialemonium thermophilum</name>
    <dbReference type="NCBI Taxonomy" id="223376"/>
    <lineage>
        <taxon>Eukaryota</taxon>
        <taxon>Fungi</taxon>
        <taxon>Dikarya</taxon>
        <taxon>Ascomycota</taxon>
        <taxon>Pezizomycotina</taxon>
        <taxon>Sordariomycetes</taxon>
        <taxon>Sordariomycetidae</taxon>
        <taxon>Cephalothecales</taxon>
        <taxon>Cephalothecaceae</taxon>
        <taxon>Phialemonium</taxon>
    </lineage>
</organism>
<dbReference type="PANTHER" id="PTHR21483:SF18">
    <property type="entry name" value="RNA POLYMERASE II-ASSOCIATED PROTEIN 1"/>
    <property type="match status" value="1"/>
</dbReference>
<evidence type="ECO:0000313" key="5">
    <source>
        <dbReference type="EMBL" id="KAL1884136.1"/>
    </source>
</evidence>
<comment type="similarity">
    <text evidence="1">Belongs to the RPAP1 family.</text>
</comment>
<dbReference type="Pfam" id="PF08620">
    <property type="entry name" value="RPAP1_C"/>
    <property type="match status" value="1"/>
</dbReference>